<dbReference type="EMBL" id="CP002160">
    <property type="protein sequence ID" value="ADL50754.1"/>
    <property type="molecule type" value="Genomic_DNA"/>
</dbReference>
<evidence type="ECO:0000259" key="2">
    <source>
        <dbReference type="PROSITE" id="PS51186"/>
    </source>
</evidence>
<dbReference type="Gene3D" id="3.40.630.30">
    <property type="match status" value="1"/>
</dbReference>
<evidence type="ECO:0000313" key="3">
    <source>
        <dbReference type="EMBL" id="ADL50754.1"/>
    </source>
</evidence>
<dbReference type="InterPro" id="IPR000182">
    <property type="entry name" value="GNAT_dom"/>
</dbReference>
<evidence type="ECO:0000256" key="1">
    <source>
        <dbReference type="ARBA" id="ARBA00022679"/>
    </source>
</evidence>
<name>D9STD8_CLOC7</name>
<dbReference type="eggNOG" id="COG0456">
    <property type="taxonomic scope" value="Bacteria"/>
</dbReference>
<dbReference type="InterPro" id="IPR016181">
    <property type="entry name" value="Acyl_CoA_acyltransferase"/>
</dbReference>
<dbReference type="SUPFAM" id="SSF55729">
    <property type="entry name" value="Acyl-CoA N-acyltransferases (Nat)"/>
    <property type="match status" value="1"/>
</dbReference>
<proteinExistence type="predicted"/>
<dbReference type="RefSeq" id="WP_010076400.1">
    <property type="nucleotide sequence ID" value="NC_014393.1"/>
</dbReference>
<dbReference type="InterPro" id="IPR050769">
    <property type="entry name" value="NAT_camello-type"/>
</dbReference>
<dbReference type="Proteomes" id="UP000002730">
    <property type="component" value="Chromosome"/>
</dbReference>
<dbReference type="KEGG" id="ccb:Clocel_0989"/>
<gene>
    <name evidence="3" type="ordered locus">Clocel_0989</name>
</gene>
<keyword evidence="4" id="KW-1185">Reference proteome</keyword>
<sequence>MEVTIIKGNIEYINECEKALLNSKLGEVHFQEEGFARKILEDGVAREEIYIAIDSNQKCRGFIWIIIDGIFHSAPYLQLIAVDQESRGTGIGKKLLQFFEDLCFKNYNKLFLVVGEFNVDAKRLYESIGYIEVGAIPGLYKEGITEHLMMKLRE</sequence>
<reference evidence="3 4" key="1">
    <citation type="submission" date="2010-08" db="EMBL/GenBank/DDBJ databases">
        <title>Complete sequence of Clostridium cellulovorans 743B.</title>
        <authorList>
            <consortium name="US DOE Joint Genome Institute"/>
            <person name="Lucas S."/>
            <person name="Copeland A."/>
            <person name="Lapidus A."/>
            <person name="Cheng J.-F."/>
            <person name="Bruce D."/>
            <person name="Goodwin L."/>
            <person name="Pitluck S."/>
            <person name="Chertkov O."/>
            <person name="Detter J.C."/>
            <person name="Han C."/>
            <person name="Tapia R."/>
            <person name="Land M."/>
            <person name="Hauser L."/>
            <person name="Chang Y.-J."/>
            <person name="Jeffries C."/>
            <person name="Kyrpides N."/>
            <person name="Ivanova N."/>
            <person name="Mikhailova N."/>
            <person name="Hemme C.L."/>
            <person name="Woyke T."/>
        </authorList>
    </citation>
    <scope>NUCLEOTIDE SEQUENCE [LARGE SCALE GENOMIC DNA]</scope>
    <source>
        <strain evidence="4">ATCC 35296 / DSM 3052 / OCM 3 / 743B</strain>
    </source>
</reference>
<dbReference type="GO" id="GO:0008080">
    <property type="term" value="F:N-acetyltransferase activity"/>
    <property type="evidence" value="ECO:0007669"/>
    <property type="project" value="InterPro"/>
</dbReference>
<dbReference type="PROSITE" id="PS51186">
    <property type="entry name" value="GNAT"/>
    <property type="match status" value="1"/>
</dbReference>
<dbReference type="HOGENOM" id="CLU_134449_1_0_9"/>
<dbReference type="PANTHER" id="PTHR13947">
    <property type="entry name" value="GNAT FAMILY N-ACETYLTRANSFERASE"/>
    <property type="match status" value="1"/>
</dbReference>
<feature type="domain" description="N-acetyltransferase" evidence="2">
    <location>
        <begin position="8"/>
        <end position="154"/>
    </location>
</feature>
<protein>
    <submittedName>
        <fullName evidence="3">GCN5-related N-acetyltransferase</fullName>
    </submittedName>
</protein>
<dbReference type="CDD" id="cd04301">
    <property type="entry name" value="NAT_SF"/>
    <property type="match status" value="1"/>
</dbReference>
<keyword evidence="1 3" id="KW-0808">Transferase</keyword>
<dbReference type="OrthoDB" id="9795206at2"/>
<dbReference type="Pfam" id="PF00583">
    <property type="entry name" value="Acetyltransf_1"/>
    <property type="match status" value="1"/>
</dbReference>
<dbReference type="STRING" id="573061.Clocel_0989"/>
<accession>D9STD8</accession>
<dbReference type="PANTHER" id="PTHR13947:SF37">
    <property type="entry name" value="LD18367P"/>
    <property type="match status" value="1"/>
</dbReference>
<dbReference type="AlphaFoldDB" id="D9STD8"/>
<organism evidence="3 4">
    <name type="scientific">Clostridium cellulovorans (strain ATCC 35296 / DSM 3052 / OCM 3 / 743B)</name>
    <dbReference type="NCBI Taxonomy" id="573061"/>
    <lineage>
        <taxon>Bacteria</taxon>
        <taxon>Bacillati</taxon>
        <taxon>Bacillota</taxon>
        <taxon>Clostridia</taxon>
        <taxon>Eubacteriales</taxon>
        <taxon>Clostridiaceae</taxon>
        <taxon>Clostridium</taxon>
    </lineage>
</organism>
<evidence type="ECO:0000313" key="4">
    <source>
        <dbReference type="Proteomes" id="UP000002730"/>
    </source>
</evidence>